<protein>
    <submittedName>
        <fullName evidence="2">Uncharacterized protein</fullName>
    </submittedName>
</protein>
<reference evidence="2 3" key="2">
    <citation type="submission" date="2016-03" db="EMBL/GenBank/DDBJ databases">
        <title>New uncultured bacterium of the family Gallionellaceae from acid mine drainage: description and reconstruction of genome based on metagenomic analysis of microbial community.</title>
        <authorList>
            <person name="Kadnikov V."/>
            <person name="Ivasenko D."/>
            <person name="Beletsky A."/>
            <person name="Mardanov A."/>
            <person name="Danilova E."/>
            <person name="Pimenov N."/>
            <person name="Karnachuk O."/>
            <person name="Ravin N."/>
        </authorList>
    </citation>
    <scope>NUCLEOTIDE SEQUENCE [LARGE SCALE GENOMIC DNA]</scope>
    <source>
        <strain evidence="2">ShG14-8</strain>
    </source>
</reference>
<sequence length="286" mass="30413">MSTKHFRLTILVALALAPLGVSHAADMETYCRLRGGSLVQLPADACATEGGTLVSAELAPAAPAGALAPATAPAVAPAPAALAPAPAIQPTGNLTLDQAEQLVVDILDKAVAPATLSRKPEGIVRAAKFDDCRLLVEEQLHIDFGNMITSRKDFRIDSAIDFRKITRKSFGTMGEVSSRAGDLSGVAVYFEKPKREGGNSISISVLLGIKGKYTKYQSEGDSASLSGPSDYYWIVDGYGYPIDVVNNVTEVYDTDTIRVLYIVSTQDDEARLMGALEKVSTMCRSQ</sequence>
<dbReference type="Proteomes" id="UP000070578">
    <property type="component" value="Unassembled WGS sequence"/>
</dbReference>
<reference evidence="2 3" key="1">
    <citation type="submission" date="2016-02" db="EMBL/GenBank/DDBJ databases">
        <authorList>
            <person name="Wen L."/>
            <person name="He K."/>
            <person name="Yang H."/>
        </authorList>
    </citation>
    <scope>NUCLEOTIDE SEQUENCE [LARGE SCALE GENOMIC DNA]</scope>
    <source>
        <strain evidence="2">ShG14-8</strain>
    </source>
</reference>
<gene>
    <name evidence="2" type="ORF">AWT59_0311</name>
</gene>
<evidence type="ECO:0000256" key="1">
    <source>
        <dbReference type="SAM" id="SignalP"/>
    </source>
</evidence>
<name>A0A139BXA1_9PROT</name>
<evidence type="ECO:0000313" key="3">
    <source>
        <dbReference type="Proteomes" id="UP000070578"/>
    </source>
</evidence>
<feature type="chain" id="PRO_5007484044" evidence="1">
    <location>
        <begin position="25"/>
        <end position="286"/>
    </location>
</feature>
<keyword evidence="1" id="KW-0732">Signal</keyword>
<organism evidence="2 3">
    <name type="scientific">Candidatus Gallionella acididurans</name>
    <dbReference type="NCBI Taxonomy" id="1796491"/>
    <lineage>
        <taxon>Bacteria</taxon>
        <taxon>Pseudomonadati</taxon>
        <taxon>Pseudomonadota</taxon>
        <taxon>Betaproteobacteria</taxon>
        <taxon>Nitrosomonadales</taxon>
        <taxon>Gallionellaceae</taxon>
        <taxon>Gallionella</taxon>
    </lineage>
</organism>
<proteinExistence type="predicted"/>
<dbReference type="AlphaFoldDB" id="A0A139BXA1"/>
<dbReference type="EMBL" id="LSLI01000004">
    <property type="protein sequence ID" value="KXS33591.1"/>
    <property type="molecule type" value="Genomic_DNA"/>
</dbReference>
<comment type="caution">
    <text evidence="2">The sequence shown here is derived from an EMBL/GenBank/DDBJ whole genome shotgun (WGS) entry which is preliminary data.</text>
</comment>
<feature type="signal peptide" evidence="1">
    <location>
        <begin position="1"/>
        <end position="24"/>
    </location>
</feature>
<evidence type="ECO:0000313" key="2">
    <source>
        <dbReference type="EMBL" id="KXS33591.1"/>
    </source>
</evidence>
<accession>A0A139BXA1</accession>